<dbReference type="OrthoDB" id="5862935at2759"/>
<proteinExistence type="predicted"/>
<feature type="region of interest" description="Disordered" evidence="1">
    <location>
        <begin position="1"/>
        <end position="60"/>
    </location>
</feature>
<keyword evidence="3" id="KW-1185">Reference proteome</keyword>
<evidence type="ECO:0000313" key="2">
    <source>
        <dbReference type="EMBL" id="VDK81323.1"/>
    </source>
</evidence>
<reference evidence="2 3" key="1">
    <citation type="submission" date="2018-11" db="EMBL/GenBank/DDBJ databases">
        <authorList>
            <consortium name="Pathogen Informatics"/>
        </authorList>
    </citation>
    <scope>NUCLEOTIDE SEQUENCE [LARGE SCALE GENOMIC DNA]</scope>
</reference>
<protein>
    <submittedName>
        <fullName evidence="2">Uncharacterized protein</fullName>
    </submittedName>
</protein>
<feature type="compositionally biased region" description="Polar residues" evidence="1">
    <location>
        <begin position="28"/>
        <end position="48"/>
    </location>
</feature>
<dbReference type="Proteomes" id="UP000271889">
    <property type="component" value="Unassembled WGS sequence"/>
</dbReference>
<dbReference type="AlphaFoldDB" id="A0A3P6TEB3"/>
<evidence type="ECO:0000313" key="3">
    <source>
        <dbReference type="Proteomes" id="UP000271889"/>
    </source>
</evidence>
<gene>
    <name evidence="2" type="ORF">CGOC_LOCUS7812</name>
</gene>
<organism evidence="2 3">
    <name type="scientific">Cylicostephanus goldi</name>
    <name type="common">Nematode worm</name>
    <dbReference type="NCBI Taxonomy" id="71465"/>
    <lineage>
        <taxon>Eukaryota</taxon>
        <taxon>Metazoa</taxon>
        <taxon>Ecdysozoa</taxon>
        <taxon>Nematoda</taxon>
        <taxon>Chromadorea</taxon>
        <taxon>Rhabditida</taxon>
        <taxon>Rhabditina</taxon>
        <taxon>Rhabditomorpha</taxon>
        <taxon>Strongyloidea</taxon>
        <taxon>Strongylidae</taxon>
        <taxon>Cylicostephanus</taxon>
    </lineage>
</organism>
<sequence length="93" mass="10334">MEKIAKPVAVPGEEMSKSESASEYEIQYRSTIQPRTAVRSQSRQSGNYVSGGAGGGGGGERIPIIQFFEKKFTKNWPVLTNQRITCRMRNIPL</sequence>
<evidence type="ECO:0000256" key="1">
    <source>
        <dbReference type="SAM" id="MobiDB-lite"/>
    </source>
</evidence>
<accession>A0A3P6TEB3</accession>
<feature type="compositionally biased region" description="Gly residues" evidence="1">
    <location>
        <begin position="49"/>
        <end position="60"/>
    </location>
</feature>
<name>A0A3P6TEB3_CYLGO</name>
<dbReference type="EMBL" id="UYRV01027684">
    <property type="protein sequence ID" value="VDK81323.1"/>
    <property type="molecule type" value="Genomic_DNA"/>
</dbReference>